<evidence type="ECO:0000256" key="7">
    <source>
        <dbReference type="SAM" id="Phobius"/>
    </source>
</evidence>
<keyword evidence="5 7" id="KW-1133">Transmembrane helix</keyword>
<evidence type="ECO:0000259" key="8">
    <source>
        <dbReference type="Pfam" id="PF00884"/>
    </source>
</evidence>
<dbReference type="PANTHER" id="PTHR47371:SF3">
    <property type="entry name" value="PHOSPHOGLYCEROL TRANSFERASE I"/>
    <property type="match status" value="1"/>
</dbReference>
<dbReference type="InterPro" id="IPR000917">
    <property type="entry name" value="Sulfatase_N"/>
</dbReference>
<name>A0ABZ0Q3I4_9LACO</name>
<dbReference type="EMBL" id="CP104778">
    <property type="protein sequence ID" value="WPC21517.1"/>
    <property type="molecule type" value="Genomic_DNA"/>
</dbReference>
<reference evidence="10" key="1">
    <citation type="submission" date="2024-06" db="EMBL/GenBank/DDBJ databases">
        <authorList>
            <person name="Chang H.C."/>
            <person name="Mun S.Y."/>
        </authorList>
    </citation>
    <scope>NUCLEOTIDE SEQUENCE [LARGE SCALE GENOMIC DNA]</scope>
    <source>
        <strain evidence="10">KT1</strain>
    </source>
</reference>
<organism evidence="9 10">
    <name type="scientific">Pediococcus inopinatus</name>
    <dbReference type="NCBI Taxonomy" id="114090"/>
    <lineage>
        <taxon>Bacteria</taxon>
        <taxon>Bacillati</taxon>
        <taxon>Bacillota</taxon>
        <taxon>Bacilli</taxon>
        <taxon>Lactobacillales</taxon>
        <taxon>Lactobacillaceae</taxon>
        <taxon>Pediococcus</taxon>
    </lineage>
</organism>
<feature type="transmembrane region" description="Helical" evidence="7">
    <location>
        <begin position="295"/>
        <end position="320"/>
    </location>
</feature>
<feature type="transmembrane region" description="Helical" evidence="7">
    <location>
        <begin position="119"/>
        <end position="137"/>
    </location>
</feature>
<feature type="transmembrane region" description="Helical" evidence="7">
    <location>
        <begin position="475"/>
        <end position="493"/>
    </location>
</feature>
<feature type="transmembrane region" description="Helical" evidence="7">
    <location>
        <begin position="226"/>
        <end position="247"/>
    </location>
</feature>
<evidence type="ECO:0000256" key="5">
    <source>
        <dbReference type="ARBA" id="ARBA00022989"/>
    </source>
</evidence>
<feature type="transmembrane region" description="Helical" evidence="7">
    <location>
        <begin position="332"/>
        <end position="349"/>
    </location>
</feature>
<keyword evidence="4 7" id="KW-0812">Transmembrane</keyword>
<feature type="domain" description="Sulfatase N-terminal" evidence="8">
    <location>
        <begin position="590"/>
        <end position="880"/>
    </location>
</feature>
<feature type="transmembrane region" description="Helical" evidence="7">
    <location>
        <begin position="202"/>
        <end position="220"/>
    </location>
</feature>
<gene>
    <name evidence="9" type="ORF">N6G96_09660</name>
</gene>
<evidence type="ECO:0000256" key="1">
    <source>
        <dbReference type="ARBA" id="ARBA00004651"/>
    </source>
</evidence>
<dbReference type="CDD" id="cd16015">
    <property type="entry name" value="LTA_synthase"/>
    <property type="match status" value="1"/>
</dbReference>
<evidence type="ECO:0000256" key="6">
    <source>
        <dbReference type="ARBA" id="ARBA00023136"/>
    </source>
</evidence>
<dbReference type="PANTHER" id="PTHR47371">
    <property type="entry name" value="LIPOTEICHOIC ACID SYNTHASE"/>
    <property type="match status" value="1"/>
</dbReference>
<feature type="transmembrane region" description="Helical" evidence="7">
    <location>
        <begin position="394"/>
        <end position="411"/>
    </location>
</feature>
<dbReference type="InterPro" id="IPR017850">
    <property type="entry name" value="Alkaline_phosphatase_core_sf"/>
</dbReference>
<feature type="transmembrane region" description="Helical" evidence="7">
    <location>
        <begin position="256"/>
        <end position="275"/>
    </location>
</feature>
<accession>A0ABZ0Q3I4</accession>
<dbReference type="Pfam" id="PF00884">
    <property type="entry name" value="Sulfatase"/>
    <property type="match status" value="1"/>
</dbReference>
<comment type="pathway">
    <text evidence="2">Cell wall biogenesis; lipoteichoic acid biosynthesis.</text>
</comment>
<feature type="transmembrane region" description="Helical" evidence="7">
    <location>
        <begin position="369"/>
        <end position="387"/>
    </location>
</feature>
<evidence type="ECO:0000256" key="3">
    <source>
        <dbReference type="ARBA" id="ARBA00022475"/>
    </source>
</evidence>
<comment type="subcellular location">
    <subcellularLocation>
        <location evidence="1">Cell membrane</location>
        <topology evidence="1">Multi-pass membrane protein</topology>
    </subcellularLocation>
</comment>
<evidence type="ECO:0000256" key="2">
    <source>
        <dbReference type="ARBA" id="ARBA00004936"/>
    </source>
</evidence>
<feature type="transmembrane region" description="Helical" evidence="7">
    <location>
        <begin position="149"/>
        <end position="168"/>
    </location>
</feature>
<feature type="transmembrane region" description="Helical" evidence="7">
    <location>
        <begin position="51"/>
        <end position="69"/>
    </location>
</feature>
<dbReference type="Gene3D" id="3.40.720.10">
    <property type="entry name" value="Alkaline Phosphatase, subunit A"/>
    <property type="match status" value="1"/>
</dbReference>
<proteinExistence type="predicted"/>
<evidence type="ECO:0000313" key="10">
    <source>
        <dbReference type="Proteomes" id="UP001302696"/>
    </source>
</evidence>
<keyword evidence="10" id="KW-1185">Reference proteome</keyword>
<dbReference type="Proteomes" id="UP001302696">
    <property type="component" value="Chromosome"/>
</dbReference>
<feature type="transmembrane region" description="Helical" evidence="7">
    <location>
        <begin position="174"/>
        <end position="190"/>
    </location>
</feature>
<dbReference type="SUPFAM" id="SSF53649">
    <property type="entry name" value="Alkaline phosphatase-like"/>
    <property type="match status" value="1"/>
</dbReference>
<keyword evidence="3" id="KW-1003">Cell membrane</keyword>
<keyword evidence="6 7" id="KW-0472">Membrane</keyword>
<protein>
    <submittedName>
        <fullName evidence="9">Sulfatase-like hydrolase/transferase</fullName>
    </submittedName>
</protein>
<feature type="transmembrane region" description="Helical" evidence="7">
    <location>
        <begin position="445"/>
        <end position="463"/>
    </location>
</feature>
<dbReference type="RefSeq" id="WP_323707525.1">
    <property type="nucleotide sequence ID" value="NZ_CP104768.1"/>
</dbReference>
<feature type="transmembrane region" description="Helical" evidence="7">
    <location>
        <begin position="12"/>
        <end position="31"/>
    </location>
</feature>
<dbReference type="InterPro" id="IPR050448">
    <property type="entry name" value="OpgB/LTA_synthase_biosynth"/>
</dbReference>
<evidence type="ECO:0000256" key="4">
    <source>
        <dbReference type="ARBA" id="ARBA00022692"/>
    </source>
</evidence>
<sequence length="951" mass="107989">MMFSKLNKKSAILVFTLGIAFVLTIFFDVLGHDATLNLANSTYTLLKSSSLFTNTILIALAFILGRALDLKGLKASKLIQFYVTLLCFSVPLIPVLFSIDVSTINGLPLLKSIFPFTVSEYWFTTIILLFVIVFYAWKIIKPIHLNIKTCTWSLLAIFVLIFIAAIFLSKYEHIIIILWASYAFILGSFLQQQQIDFATPKLVQVATFIVEIALIMLVFISPSNFILQLALPSWTIIFFVSQSIWLFDNDPHYQMLSMSMTTISIGFTLLFANPLSRQVLNRYVQQQNPNLLPNILRHLLVFSLIVLILAFIYSLIVSLGLALRSQEIKNKLFTLPVVIFLISSCYLIFNYSQFYGQGLKTLIWRQDGRLYLGLINLALVALLYVIIQTIFNRFWFANTTFVMLMIIWSYANFAKISARDEPIIGSDLGMIKSLPDIAKMVNLKMVFALIIALVVLIAGSFLLQHYFLKGKIYRLPVRILLFAGSCLILIGFAQTEKQLNLIAWKNQKPVNDNVFSTMLNTAGYQAHPESLQNAASKFGPATTFMGTLIIKTMEKPNNYSKKQIINITKKYTKASDKINKTRKNKSLNSQTIVYILSESYADPRMVPSVKLSKNPIPYEQKIAQKNTSGLMYSSGYGGGTANIEFEALTGLSMNNFDPSLITPYVFLVPKVSNLPVVTDYFKTKNAIHPYNGTTYNRSTVFKKFGFQHFYNFNGNKLTYTNRIGKSPYVSDDSSYRQLLKQLDSTKKGQFVQLSTMQNHMPYVPGTYAKNDYKATGQLTNSSLKKIESYSKGLNYTDQALKMLINKISKMKKHVTIVWYGDHLPGLYDGSIVSGSNAAKYDNRLHQTNYFIYSNFTHQKLQNTKVVSPNMFTPMVFQQTDTKVSPYVALLTEVYRHVPAAERNKFMNSNGNYIPKGKLSKQAKLILKDYKLIQYDITAGKQYSIKTKNFIK</sequence>
<evidence type="ECO:0000313" key="9">
    <source>
        <dbReference type="EMBL" id="WPC21517.1"/>
    </source>
</evidence>
<feature type="transmembrane region" description="Helical" evidence="7">
    <location>
        <begin position="81"/>
        <end position="99"/>
    </location>
</feature>